<sequence length="298" mass="32911">MVNSTLLLSIAVLLLLVVFPSAFLQQSLIKCKSAKGSEQGMIEGSEYQCYDDSKCGAIFCSADNGNILGNEWSCYIGYYGEQYYIGLRTVEFDRYRAEHKLRPRANNDQWKCTVHFGAIGVSMSNALFVPPLVKTMKCKKAKQSEEGMLVKDNEEQISSSNICYSYNGKCGAIFCSAENGKYQWNEWACFTASFGDEECYTHRADHVNSQRAIGDLPSPPNAKNVGFWNCSCSFGAVGVNLTNANFVPTPNTTTPTKTMRSTTFMVPTTPEECECAGIRNSVESALMMMIIGLITSIN</sequence>
<evidence type="ECO:0000256" key="1">
    <source>
        <dbReference type="SAM" id="SignalP"/>
    </source>
</evidence>
<accession>A0ABD2LGP5</accession>
<organism evidence="2 3">
    <name type="scientific">Heterodera trifolii</name>
    <dbReference type="NCBI Taxonomy" id="157864"/>
    <lineage>
        <taxon>Eukaryota</taxon>
        <taxon>Metazoa</taxon>
        <taxon>Ecdysozoa</taxon>
        <taxon>Nematoda</taxon>
        <taxon>Chromadorea</taxon>
        <taxon>Rhabditida</taxon>
        <taxon>Tylenchina</taxon>
        <taxon>Tylenchomorpha</taxon>
        <taxon>Tylenchoidea</taxon>
        <taxon>Heteroderidae</taxon>
        <taxon>Heteroderinae</taxon>
        <taxon>Heterodera</taxon>
    </lineage>
</organism>
<feature type="chain" id="PRO_5044883344" description="Effector protein" evidence="1">
    <location>
        <begin position="23"/>
        <end position="298"/>
    </location>
</feature>
<feature type="signal peptide" evidence="1">
    <location>
        <begin position="1"/>
        <end position="22"/>
    </location>
</feature>
<evidence type="ECO:0000313" key="3">
    <source>
        <dbReference type="Proteomes" id="UP001620626"/>
    </source>
</evidence>
<name>A0ABD2LGP5_9BILA</name>
<keyword evidence="3" id="KW-1185">Reference proteome</keyword>
<protein>
    <recommendedName>
        <fullName evidence="4">Effector protein</fullName>
    </recommendedName>
</protein>
<dbReference type="AlphaFoldDB" id="A0ABD2LGP5"/>
<comment type="caution">
    <text evidence="2">The sequence shown here is derived from an EMBL/GenBank/DDBJ whole genome shotgun (WGS) entry which is preliminary data.</text>
</comment>
<gene>
    <name evidence="2" type="ORF">niasHT_017262</name>
</gene>
<dbReference type="Proteomes" id="UP001620626">
    <property type="component" value="Unassembled WGS sequence"/>
</dbReference>
<proteinExistence type="predicted"/>
<evidence type="ECO:0000313" key="2">
    <source>
        <dbReference type="EMBL" id="KAL3114398.1"/>
    </source>
</evidence>
<dbReference type="EMBL" id="JBICBT010000417">
    <property type="protein sequence ID" value="KAL3114398.1"/>
    <property type="molecule type" value="Genomic_DNA"/>
</dbReference>
<evidence type="ECO:0008006" key="4">
    <source>
        <dbReference type="Google" id="ProtNLM"/>
    </source>
</evidence>
<reference evidence="2 3" key="1">
    <citation type="submission" date="2024-10" db="EMBL/GenBank/DDBJ databases">
        <authorList>
            <person name="Kim D."/>
        </authorList>
    </citation>
    <scope>NUCLEOTIDE SEQUENCE [LARGE SCALE GENOMIC DNA]</scope>
    <source>
        <strain evidence="2">BH-2024</strain>
    </source>
</reference>
<keyword evidence="1" id="KW-0732">Signal</keyword>